<dbReference type="PANTHER" id="PTHR45690:SF19">
    <property type="entry name" value="NACHT, LRR AND PYD DOMAINS-CONTAINING PROTEIN 3"/>
    <property type="match status" value="1"/>
</dbReference>
<evidence type="ECO:0000256" key="4">
    <source>
        <dbReference type="ARBA" id="ARBA00022741"/>
    </source>
</evidence>
<dbReference type="Pfam" id="PF17779">
    <property type="entry name" value="WHD_NOD2"/>
    <property type="match status" value="1"/>
</dbReference>
<dbReference type="GO" id="GO:0045087">
    <property type="term" value="P:innate immune response"/>
    <property type="evidence" value="ECO:0007669"/>
    <property type="project" value="UniProtKB-KW"/>
</dbReference>
<dbReference type="SMART" id="SM00368">
    <property type="entry name" value="LRR_RI"/>
    <property type="match status" value="4"/>
</dbReference>
<evidence type="ECO:0000256" key="9">
    <source>
        <dbReference type="ARBA" id="ARBA00023233"/>
    </source>
</evidence>
<gene>
    <name evidence="12" type="primary">LOC129342951</name>
</gene>
<dbReference type="InterPro" id="IPR050637">
    <property type="entry name" value="NLRP_innate_immun_reg"/>
</dbReference>
<dbReference type="Proteomes" id="UP001190640">
    <property type="component" value="Chromosome 15"/>
</dbReference>
<evidence type="ECO:0000256" key="2">
    <source>
        <dbReference type="ARBA" id="ARBA00022490"/>
    </source>
</evidence>
<evidence type="ECO:0000256" key="1">
    <source>
        <dbReference type="ARBA" id="ARBA00004110"/>
    </source>
</evidence>
<dbReference type="InterPro" id="IPR041075">
    <property type="entry name" value="NOD1/2_WH"/>
</dbReference>
<dbReference type="InterPro" id="IPR007111">
    <property type="entry name" value="NACHT_NTPase"/>
</dbReference>
<keyword evidence="2" id="KW-0963">Cytoplasm</keyword>
<comment type="subcellular location">
    <subcellularLocation>
        <location evidence="1">Inflammasome</location>
    </subcellularLocation>
</comment>
<dbReference type="SUPFAM" id="SSF52540">
    <property type="entry name" value="P-loop containing nucleoside triphosphate hydrolases"/>
    <property type="match status" value="1"/>
</dbReference>
<keyword evidence="9" id="KW-1271">Inflammasome</keyword>
<evidence type="ECO:0000259" key="10">
    <source>
        <dbReference type="PROSITE" id="PS50837"/>
    </source>
</evidence>
<dbReference type="GO" id="GO:0006954">
    <property type="term" value="P:inflammatory response"/>
    <property type="evidence" value="ECO:0007669"/>
    <property type="project" value="UniProtKB-KW"/>
</dbReference>
<dbReference type="Gene3D" id="1.10.533.10">
    <property type="entry name" value="Death Domain, Fas"/>
    <property type="match status" value="1"/>
</dbReference>
<sequence length="962" mass="108850">MDDPWDQALLIQLLRWIEPNPAPLLRRLYDCGLLSQSEYFSLLEISPKANQVIALLDRVSQEPREREEFLHQLRGLQEAYCPELQHWLQKNCPEQEEKGEAPKSQPDAKLSKKSHRSWKFWKVKEFKIPEKSVSKAFSHSLATPAHSLRCCKEFYDYEGKDNSLTFRRALSRQCKAALHCHRRWLMTRTEKLCTNVDDTESCGHMEIRYTELLLSDRPSPGSTGHDYLQLASRRARLYSVHAPRRLALRQLFSALAGEQFPPRRVMLSGAAGIGKSVAAQKILHDWALGAAFQRFLCVMDFSFRELSLMTAPQSLEGLIRTKHPHLNNVLHELLEKPGELLVILDGLDEFRHPLESKNACFRVDQSAPIKDLVHGLLCRSLLPESTIVVTSRPSATLPEDCFDRHFVILGFQEEQVKDYFSRFFRDSELAAAVFSYVSAHEGLASLSFIPLYCFILCTALGEFFPQVRAREVSPPSTITEVYRQYLCTILQSQAPAQPQAGGPNCVLGRAHSLLLQLGKLAYSALLRGKILFYTDELHEFGFDLKNLPGAFLNRIFTKEKDEVYCFFHLTIQEFLAALYSVAILDPGGQELTSCLDLWWDGTAQKARHMENPPSLSKNGLLSSTRELLKGYYQWDNLQMFCRFFMGLLTSRMEGRLVGLAEGLTGDPLLPLADWLGKKVQYESDRRLLTLLHCLAELRQDEVTRKAASKLNEVNLFKVTLNPADCTALAYVLGSSEPKVLRNLNLSYSNMGIGGLRRLQGLMHRCETLQLRYNSLDGEAAAIEAAVLRSPQCQVKRLLLCGNCLGSEGVRILWDALQKNTSLQELYLDITGITDSGLDNILVSLTDNTTLRLLTIVGNRLSKAGSQVLSELSRKKPELKIISSFLTDMGLLQAYLDWVEEIKADLEQMESVKNADALRSVLEVLPETNDMGASPEAWEKAEHLKKQICTLLKEDELSEKRTP</sequence>
<dbReference type="GO" id="GO:0061702">
    <property type="term" value="C:canonical inflammasome complex"/>
    <property type="evidence" value="ECO:0007669"/>
    <property type="project" value="UniProtKB-SubCell"/>
</dbReference>
<dbReference type="RefSeq" id="XP_054854883.1">
    <property type="nucleotide sequence ID" value="XM_054998908.1"/>
</dbReference>
<evidence type="ECO:0000256" key="3">
    <source>
        <dbReference type="ARBA" id="ARBA00022737"/>
    </source>
</evidence>
<name>A0AA97LG65_EUBMA</name>
<evidence type="ECO:0000256" key="7">
    <source>
        <dbReference type="ARBA" id="ARBA00022843"/>
    </source>
</evidence>
<keyword evidence="8" id="KW-0395">Inflammatory response</keyword>
<dbReference type="Pfam" id="PF05729">
    <property type="entry name" value="NACHT"/>
    <property type="match status" value="1"/>
</dbReference>
<evidence type="ECO:0000256" key="5">
    <source>
        <dbReference type="ARBA" id="ARBA00022801"/>
    </source>
</evidence>
<protein>
    <submittedName>
        <fullName evidence="12">NLR family CARD domain-containing protein 3-like</fullName>
    </submittedName>
</protein>
<dbReference type="PANTHER" id="PTHR45690">
    <property type="entry name" value="NACHT, LRR AND PYD DOMAINS-CONTAINING PROTEIN 12"/>
    <property type="match status" value="1"/>
</dbReference>
<keyword evidence="11" id="KW-1185">Reference proteome</keyword>
<dbReference type="Gene3D" id="3.40.50.300">
    <property type="entry name" value="P-loop containing nucleotide triphosphate hydrolases"/>
    <property type="match status" value="1"/>
</dbReference>
<dbReference type="KEGG" id="emc:129342951"/>
<feature type="domain" description="NACHT" evidence="10">
    <location>
        <begin position="263"/>
        <end position="399"/>
    </location>
</feature>
<evidence type="ECO:0000313" key="11">
    <source>
        <dbReference type="Proteomes" id="UP001190640"/>
    </source>
</evidence>
<dbReference type="Gene3D" id="3.80.10.10">
    <property type="entry name" value="Ribonuclease Inhibitor"/>
    <property type="match status" value="1"/>
</dbReference>
<dbReference type="GO" id="GO:0005524">
    <property type="term" value="F:ATP binding"/>
    <property type="evidence" value="ECO:0007669"/>
    <property type="project" value="UniProtKB-KW"/>
</dbReference>
<dbReference type="InterPro" id="IPR011029">
    <property type="entry name" value="DEATH-like_dom_sf"/>
</dbReference>
<accession>A0AA97LG65</accession>
<keyword evidence="5" id="KW-0378">Hydrolase</keyword>
<dbReference type="InterPro" id="IPR032675">
    <property type="entry name" value="LRR_dom_sf"/>
</dbReference>
<dbReference type="SUPFAM" id="SSF52047">
    <property type="entry name" value="RNI-like"/>
    <property type="match status" value="1"/>
</dbReference>
<keyword evidence="7" id="KW-0832">Ubl conjugation</keyword>
<keyword evidence="4" id="KW-0547">Nucleotide-binding</keyword>
<dbReference type="AlphaFoldDB" id="A0AA97LG65"/>
<evidence type="ECO:0000256" key="6">
    <source>
        <dbReference type="ARBA" id="ARBA00022840"/>
    </source>
</evidence>
<evidence type="ECO:0000256" key="8">
    <source>
        <dbReference type="ARBA" id="ARBA00023198"/>
    </source>
</evidence>
<keyword evidence="6" id="KW-0067">ATP-binding</keyword>
<dbReference type="InterPro" id="IPR041267">
    <property type="entry name" value="NLRP_HD2"/>
</dbReference>
<dbReference type="PROSITE" id="PS50837">
    <property type="entry name" value="NACHT"/>
    <property type="match status" value="1"/>
</dbReference>
<keyword evidence="3" id="KW-0677">Repeat</keyword>
<evidence type="ECO:0000313" key="12">
    <source>
        <dbReference type="RefSeq" id="XP_054854883.1"/>
    </source>
</evidence>
<organism evidence="11 12">
    <name type="scientific">Eublepharis macularius</name>
    <name type="common">Leopard gecko</name>
    <name type="synonym">Cyrtodactylus macularius</name>
    <dbReference type="NCBI Taxonomy" id="481883"/>
    <lineage>
        <taxon>Eukaryota</taxon>
        <taxon>Metazoa</taxon>
        <taxon>Chordata</taxon>
        <taxon>Craniata</taxon>
        <taxon>Vertebrata</taxon>
        <taxon>Euteleostomi</taxon>
        <taxon>Lepidosauria</taxon>
        <taxon>Squamata</taxon>
        <taxon>Bifurcata</taxon>
        <taxon>Gekkota</taxon>
        <taxon>Eublepharidae</taxon>
        <taxon>Eublepharinae</taxon>
        <taxon>Eublepharis</taxon>
    </lineage>
</organism>
<dbReference type="InterPro" id="IPR027417">
    <property type="entry name" value="P-loop_NTPase"/>
</dbReference>
<dbReference type="GeneID" id="129342951"/>
<dbReference type="Pfam" id="PF17776">
    <property type="entry name" value="NLRC4_HD2"/>
    <property type="match status" value="1"/>
</dbReference>
<proteinExistence type="predicted"/>
<reference evidence="12" key="1">
    <citation type="submission" date="2025-08" db="UniProtKB">
        <authorList>
            <consortium name="RefSeq"/>
        </authorList>
    </citation>
    <scope>IDENTIFICATION</scope>
    <source>
        <tissue evidence="12">Blood</tissue>
    </source>
</reference>